<dbReference type="AlphaFoldDB" id="A0A2P2ND33"/>
<proteinExistence type="predicted"/>
<organism evidence="1">
    <name type="scientific">Rhizophora mucronata</name>
    <name type="common">Asiatic mangrove</name>
    <dbReference type="NCBI Taxonomy" id="61149"/>
    <lineage>
        <taxon>Eukaryota</taxon>
        <taxon>Viridiplantae</taxon>
        <taxon>Streptophyta</taxon>
        <taxon>Embryophyta</taxon>
        <taxon>Tracheophyta</taxon>
        <taxon>Spermatophyta</taxon>
        <taxon>Magnoliopsida</taxon>
        <taxon>eudicotyledons</taxon>
        <taxon>Gunneridae</taxon>
        <taxon>Pentapetalae</taxon>
        <taxon>rosids</taxon>
        <taxon>fabids</taxon>
        <taxon>Malpighiales</taxon>
        <taxon>Rhizophoraceae</taxon>
        <taxon>Rhizophora</taxon>
    </lineage>
</organism>
<protein>
    <submittedName>
        <fullName evidence="1">Uncharacterized protein</fullName>
    </submittedName>
</protein>
<evidence type="ECO:0000313" key="1">
    <source>
        <dbReference type="EMBL" id="MBX40386.1"/>
    </source>
</evidence>
<dbReference type="EMBL" id="GGEC01059902">
    <property type="protein sequence ID" value="MBX40386.1"/>
    <property type="molecule type" value="Transcribed_RNA"/>
</dbReference>
<sequence>MTLSSMDSSVPDSRFS</sequence>
<accession>A0A2P2ND33</accession>
<reference evidence="1" key="1">
    <citation type="submission" date="2018-02" db="EMBL/GenBank/DDBJ databases">
        <title>Rhizophora mucronata_Transcriptome.</title>
        <authorList>
            <person name="Meera S.P."/>
            <person name="Sreeshan A."/>
            <person name="Augustine A."/>
        </authorList>
    </citation>
    <scope>NUCLEOTIDE SEQUENCE</scope>
    <source>
        <tissue evidence="1">Leaf</tissue>
    </source>
</reference>
<name>A0A2P2ND33_RHIMU</name>